<evidence type="ECO:0000313" key="4">
    <source>
        <dbReference type="Proteomes" id="UP000249203"/>
    </source>
</evidence>
<dbReference type="EMBL" id="QLMD01000001">
    <property type="protein sequence ID" value="RAK01505.1"/>
    <property type="molecule type" value="Genomic_DNA"/>
</dbReference>
<comment type="caution">
    <text evidence="2">The sequence shown here is derived from an EMBL/GenBank/DDBJ whole genome shotgun (WGS) entry which is preliminary data.</text>
</comment>
<evidence type="ECO:0000256" key="1">
    <source>
        <dbReference type="SAM" id="SignalP"/>
    </source>
</evidence>
<sequence>MKYALIWPAIGLLSLASLPAQAIINIEEMRMDETKPGWASSSTLTFSGKRGNIREDKLALNGGVQWNRDDLQVRNLLLFTLNRSSAEGTTFSRDSFVHVRHTRQLDETIAWELFAQHQDEPLNDDYRRQLAGTNARFRVDQRFIHGYFGAGVMYEERRVVPGANVEVSREDWRFNFYLNSRYQLSDNAELAASFYVQPKASDVSDIRSIVNVGITSRVTRLFSLTLDMSYSNESEPLFGQSHDEWTYSMGVNLRF</sequence>
<proteinExistence type="predicted"/>
<accession>A0A327X3Q7</accession>
<evidence type="ECO:0000313" key="2">
    <source>
        <dbReference type="EMBL" id="RAK01505.1"/>
    </source>
</evidence>
<keyword evidence="5" id="KW-1185">Reference proteome</keyword>
<dbReference type="RefSeq" id="WP_111567997.1">
    <property type="nucleotide sequence ID" value="NZ_PIPK01000001.1"/>
</dbReference>
<name>A0A327X3Q7_9GAMM</name>
<dbReference type="AlphaFoldDB" id="A0A327X3Q7"/>
<organism evidence="2 4">
    <name type="scientific">Aliidiomarina maris</name>
    <dbReference type="NCBI Taxonomy" id="531312"/>
    <lineage>
        <taxon>Bacteria</taxon>
        <taxon>Pseudomonadati</taxon>
        <taxon>Pseudomonadota</taxon>
        <taxon>Gammaproteobacteria</taxon>
        <taxon>Alteromonadales</taxon>
        <taxon>Idiomarinaceae</taxon>
        <taxon>Aliidiomarina</taxon>
    </lineage>
</organism>
<protein>
    <submittedName>
        <fullName evidence="2">Uncharacterized protein DUF481</fullName>
    </submittedName>
</protein>
<feature type="chain" id="PRO_5016238041" evidence="1">
    <location>
        <begin position="23"/>
        <end position="255"/>
    </location>
</feature>
<dbReference type="Proteomes" id="UP000287865">
    <property type="component" value="Unassembled WGS sequence"/>
</dbReference>
<keyword evidence="1" id="KW-0732">Signal</keyword>
<dbReference type="Proteomes" id="UP000249203">
    <property type="component" value="Unassembled WGS sequence"/>
</dbReference>
<evidence type="ECO:0000313" key="3">
    <source>
        <dbReference type="EMBL" id="RUO28342.1"/>
    </source>
</evidence>
<dbReference type="InterPro" id="IPR007433">
    <property type="entry name" value="DUF481"/>
</dbReference>
<evidence type="ECO:0000313" key="5">
    <source>
        <dbReference type="Proteomes" id="UP000287865"/>
    </source>
</evidence>
<dbReference type="EMBL" id="PIPK01000001">
    <property type="protein sequence ID" value="RUO28342.1"/>
    <property type="molecule type" value="Genomic_DNA"/>
</dbReference>
<dbReference type="Pfam" id="PF04338">
    <property type="entry name" value="DUF481"/>
    <property type="match status" value="1"/>
</dbReference>
<gene>
    <name evidence="2" type="ORF">B0I24_101128</name>
    <name evidence="3" type="ORF">CWE07_00615</name>
</gene>
<dbReference type="OrthoDB" id="5615071at2"/>
<reference evidence="2 4" key="2">
    <citation type="submission" date="2018-06" db="EMBL/GenBank/DDBJ databases">
        <title>Genomic Encyclopedia of Type Strains, Phase III (KMG-III): the genomes of soil and plant-associated and newly described type strains.</title>
        <authorList>
            <person name="Whitman W."/>
        </authorList>
    </citation>
    <scope>NUCLEOTIDE SEQUENCE [LARGE SCALE GENOMIC DNA]</scope>
    <source>
        <strain evidence="2 4">CGMCC 1.15366</strain>
    </source>
</reference>
<reference evidence="3 5" key="1">
    <citation type="journal article" date="2018" name="Front. Microbiol.">
        <title>Genome-Based Analysis Reveals the Taxonomy and Diversity of the Family Idiomarinaceae.</title>
        <authorList>
            <person name="Liu Y."/>
            <person name="Lai Q."/>
            <person name="Shao Z."/>
        </authorList>
    </citation>
    <scope>NUCLEOTIDE SEQUENCE [LARGE SCALE GENOMIC DNA]</scope>
    <source>
        <strain evidence="3 5">CF12-14</strain>
    </source>
</reference>
<feature type="signal peptide" evidence="1">
    <location>
        <begin position="1"/>
        <end position="22"/>
    </location>
</feature>